<dbReference type="SUPFAM" id="SSF81321">
    <property type="entry name" value="Family A G protein-coupled receptor-like"/>
    <property type="match status" value="1"/>
</dbReference>
<feature type="transmembrane region" description="Helical" evidence="1">
    <location>
        <begin position="204"/>
        <end position="223"/>
    </location>
</feature>
<evidence type="ECO:0000256" key="1">
    <source>
        <dbReference type="SAM" id="Phobius"/>
    </source>
</evidence>
<keyword evidence="1" id="KW-1133">Transmembrane helix</keyword>
<evidence type="ECO:0000313" key="3">
    <source>
        <dbReference type="Proteomes" id="UP001177023"/>
    </source>
</evidence>
<keyword evidence="1" id="KW-0812">Transmembrane</keyword>
<reference evidence="2" key="1">
    <citation type="submission" date="2023-06" db="EMBL/GenBank/DDBJ databases">
        <authorList>
            <person name="Delattre M."/>
        </authorList>
    </citation>
    <scope>NUCLEOTIDE SEQUENCE</scope>
    <source>
        <strain evidence="2">AF72</strain>
    </source>
</reference>
<accession>A0AA36FSQ1</accession>
<feature type="transmembrane region" description="Helical" evidence="1">
    <location>
        <begin position="73"/>
        <end position="97"/>
    </location>
</feature>
<dbReference type="Gene3D" id="1.20.1070.10">
    <property type="entry name" value="Rhodopsin 7-helix transmembrane proteins"/>
    <property type="match status" value="1"/>
</dbReference>
<dbReference type="PANTHER" id="PTHR23021">
    <property type="entry name" value="SERPENTINE RECEPTOR, CLASS T"/>
    <property type="match status" value="1"/>
</dbReference>
<dbReference type="Pfam" id="PF10321">
    <property type="entry name" value="7TM_GPCR_Srt"/>
    <property type="match status" value="1"/>
</dbReference>
<dbReference type="PANTHER" id="PTHR23021:SF11">
    <property type="entry name" value="SERPENTINE RECEPTOR, CLASS T"/>
    <property type="match status" value="1"/>
</dbReference>
<organism evidence="2 3">
    <name type="scientific">Mesorhabditis spiculigera</name>
    <dbReference type="NCBI Taxonomy" id="96644"/>
    <lineage>
        <taxon>Eukaryota</taxon>
        <taxon>Metazoa</taxon>
        <taxon>Ecdysozoa</taxon>
        <taxon>Nematoda</taxon>
        <taxon>Chromadorea</taxon>
        <taxon>Rhabditida</taxon>
        <taxon>Rhabditina</taxon>
        <taxon>Rhabditomorpha</taxon>
        <taxon>Rhabditoidea</taxon>
        <taxon>Rhabditidae</taxon>
        <taxon>Mesorhabditinae</taxon>
        <taxon>Mesorhabditis</taxon>
    </lineage>
</organism>
<keyword evidence="3" id="KW-1185">Reference proteome</keyword>
<sequence length="269" mass="31192">MDGYWKYGSLEQNYRYSCVNVTMTYEEMSARHEKHVFLGIIFIISGIFFEICYMLSMSVICTKEFLQMSCYKLMMCLGIIDIITILMSNFLCGFFYIVGTEYCMYPHLIYLTGAMVDGFFNACCLCCTILVFNRLVDIWKPHIGQMLFKGGRTWIWVGIVIIYALWFATYPPPALFNADYGTVIYHPLIPGKEHLEYGSIYQTVNNFVVAIVIFSCYALIYIIHSTRLRGIKLLQLQQIGGLLLLDDLDRQANYAPGFFDNRKTIEERQ</sequence>
<feature type="transmembrane region" description="Helical" evidence="1">
    <location>
        <begin position="36"/>
        <end position="61"/>
    </location>
</feature>
<dbReference type="AlphaFoldDB" id="A0AA36FSQ1"/>
<dbReference type="Proteomes" id="UP001177023">
    <property type="component" value="Unassembled WGS sequence"/>
</dbReference>
<dbReference type="InterPro" id="IPR019425">
    <property type="entry name" value="7TM_GPCR_serpentine_rcpt_Srt"/>
</dbReference>
<dbReference type="EMBL" id="CATQJA010000715">
    <property type="protein sequence ID" value="CAJ0563447.1"/>
    <property type="molecule type" value="Genomic_DNA"/>
</dbReference>
<evidence type="ECO:0000313" key="2">
    <source>
        <dbReference type="EMBL" id="CAJ0563447.1"/>
    </source>
</evidence>
<feature type="non-terminal residue" evidence="2">
    <location>
        <position position="1"/>
    </location>
</feature>
<comment type="caution">
    <text evidence="2">The sequence shown here is derived from an EMBL/GenBank/DDBJ whole genome shotgun (WGS) entry which is preliminary data.</text>
</comment>
<name>A0AA36FSQ1_9BILA</name>
<protein>
    <submittedName>
        <fullName evidence="2">Uncharacterized protein</fullName>
    </submittedName>
</protein>
<gene>
    <name evidence="2" type="ORF">MSPICULIGERA_LOCUS2443</name>
</gene>
<keyword evidence="1" id="KW-0472">Membrane</keyword>
<feature type="transmembrane region" description="Helical" evidence="1">
    <location>
        <begin position="153"/>
        <end position="170"/>
    </location>
</feature>
<feature type="transmembrane region" description="Helical" evidence="1">
    <location>
        <begin position="109"/>
        <end position="132"/>
    </location>
</feature>
<proteinExistence type="predicted"/>